<feature type="region of interest" description="Disordered" evidence="1">
    <location>
        <begin position="144"/>
        <end position="225"/>
    </location>
</feature>
<evidence type="ECO:0000256" key="1">
    <source>
        <dbReference type="SAM" id="MobiDB-lite"/>
    </source>
</evidence>
<sequence length="225" mass="23743">MRLTTVLLFPFLTLTATAKTHRLCCCTTTDACGFLSCDGAATQAVVNTNKVRFIRSTKAWDKLNGAPCGGTKNWMYAAGGPYDDEMLGGNEVSDLCSQQGRASLCFSPDGNWRNGPMIRGRSVEVVEAAPDRSAPRAADLIARMVNGGSGGGERGSAASEHSSESTPSEHPSESPPSEHGSASSDEPPIISKVTPPGYHAPGQSDPSKKYKKPKFAGDANHWPVC</sequence>
<feature type="chain" id="PRO_5021719546" evidence="2">
    <location>
        <begin position="19"/>
        <end position="225"/>
    </location>
</feature>
<proteinExistence type="predicted"/>
<dbReference type="EMBL" id="CP042185">
    <property type="protein sequence ID" value="QDS67999.1"/>
    <property type="molecule type" value="Genomic_DNA"/>
</dbReference>
<evidence type="ECO:0000313" key="3">
    <source>
        <dbReference type="EMBL" id="QDS67999.1"/>
    </source>
</evidence>
<dbReference type="AlphaFoldDB" id="A0A517KX93"/>
<feature type="compositionally biased region" description="Low complexity" evidence="1">
    <location>
        <begin position="155"/>
        <end position="184"/>
    </location>
</feature>
<organism evidence="3 4">
    <name type="scientific">Venturia effusa</name>
    <dbReference type="NCBI Taxonomy" id="50376"/>
    <lineage>
        <taxon>Eukaryota</taxon>
        <taxon>Fungi</taxon>
        <taxon>Dikarya</taxon>
        <taxon>Ascomycota</taxon>
        <taxon>Pezizomycotina</taxon>
        <taxon>Dothideomycetes</taxon>
        <taxon>Pleosporomycetidae</taxon>
        <taxon>Venturiales</taxon>
        <taxon>Venturiaceae</taxon>
        <taxon>Venturia</taxon>
    </lineage>
</organism>
<evidence type="ECO:0000313" key="4">
    <source>
        <dbReference type="Proteomes" id="UP000316270"/>
    </source>
</evidence>
<gene>
    <name evidence="3" type="ORF">FKW77_009347</name>
</gene>
<accession>A0A517KX93</accession>
<dbReference type="Proteomes" id="UP000316270">
    <property type="component" value="Chromosome 1"/>
</dbReference>
<reference evidence="3 4" key="1">
    <citation type="submission" date="2019-07" db="EMBL/GenBank/DDBJ databases">
        <title>Finished genome of Venturia effusa.</title>
        <authorList>
            <person name="Young C.A."/>
            <person name="Cox M.P."/>
            <person name="Ganley A.R.D."/>
            <person name="David W.J."/>
        </authorList>
    </citation>
    <scope>NUCLEOTIDE SEQUENCE [LARGE SCALE GENOMIC DNA]</scope>
    <source>
        <strain evidence="4">albino</strain>
    </source>
</reference>
<name>A0A517KX93_9PEZI</name>
<keyword evidence="2" id="KW-0732">Signal</keyword>
<keyword evidence="4" id="KW-1185">Reference proteome</keyword>
<feature type="signal peptide" evidence="2">
    <location>
        <begin position="1"/>
        <end position="18"/>
    </location>
</feature>
<evidence type="ECO:0000256" key="2">
    <source>
        <dbReference type="SAM" id="SignalP"/>
    </source>
</evidence>
<protein>
    <submittedName>
        <fullName evidence="3">Uncharacterized protein</fullName>
    </submittedName>
</protein>